<gene>
    <name evidence="3" type="ORF">GCM10009854_23320</name>
</gene>
<dbReference type="Proteomes" id="UP001501218">
    <property type="component" value="Unassembled WGS sequence"/>
</dbReference>
<dbReference type="Gene3D" id="3.90.1300.10">
    <property type="entry name" value="Amidase signature (AS) domain"/>
    <property type="match status" value="2"/>
</dbReference>
<feature type="domain" description="Amidase" evidence="2">
    <location>
        <begin position="298"/>
        <end position="376"/>
    </location>
</feature>
<keyword evidence="4" id="KW-1185">Reference proteome</keyword>
<dbReference type="InterPro" id="IPR036928">
    <property type="entry name" value="AS_sf"/>
</dbReference>
<proteinExistence type="inferred from homology"/>
<feature type="domain" description="Amidase" evidence="2">
    <location>
        <begin position="92"/>
        <end position="219"/>
    </location>
</feature>
<comment type="similarity">
    <text evidence="1">Belongs to the amidase family.</text>
</comment>
<dbReference type="Pfam" id="PF01425">
    <property type="entry name" value="Amidase"/>
    <property type="match status" value="2"/>
</dbReference>
<protein>
    <submittedName>
        <fullName evidence="3">Amidase</fullName>
    </submittedName>
</protein>
<evidence type="ECO:0000313" key="4">
    <source>
        <dbReference type="Proteomes" id="UP001501218"/>
    </source>
</evidence>
<dbReference type="PANTHER" id="PTHR11895:SF7">
    <property type="entry name" value="GLUTAMYL-TRNA(GLN) AMIDOTRANSFERASE SUBUNIT A, MITOCHONDRIAL"/>
    <property type="match status" value="1"/>
</dbReference>
<reference evidence="3 4" key="1">
    <citation type="journal article" date="2019" name="Int. J. Syst. Evol. Microbiol.">
        <title>The Global Catalogue of Microorganisms (GCM) 10K type strain sequencing project: providing services to taxonomists for standard genome sequencing and annotation.</title>
        <authorList>
            <consortium name="The Broad Institute Genomics Platform"/>
            <consortium name="The Broad Institute Genome Sequencing Center for Infectious Disease"/>
            <person name="Wu L."/>
            <person name="Ma J."/>
        </authorList>
    </citation>
    <scope>NUCLEOTIDE SEQUENCE [LARGE SCALE GENOMIC DNA]</scope>
    <source>
        <strain evidence="3 4">JCM 16221</strain>
    </source>
</reference>
<evidence type="ECO:0000313" key="3">
    <source>
        <dbReference type="EMBL" id="GAA2345785.1"/>
    </source>
</evidence>
<name>A0ABN3G7I2_9PSEU</name>
<organism evidence="3 4">
    <name type="scientific">Saccharopolyspora halophila</name>
    <dbReference type="NCBI Taxonomy" id="405551"/>
    <lineage>
        <taxon>Bacteria</taxon>
        <taxon>Bacillati</taxon>
        <taxon>Actinomycetota</taxon>
        <taxon>Actinomycetes</taxon>
        <taxon>Pseudonocardiales</taxon>
        <taxon>Pseudonocardiaceae</taxon>
        <taxon>Saccharopolyspora</taxon>
    </lineage>
</organism>
<evidence type="ECO:0000259" key="2">
    <source>
        <dbReference type="Pfam" id="PF01425"/>
    </source>
</evidence>
<comment type="caution">
    <text evidence="3">The sequence shown here is derived from an EMBL/GenBank/DDBJ whole genome shotgun (WGS) entry which is preliminary data.</text>
</comment>
<sequence>MNRVLLEGSYRHWGARSISAAVTEGRTTAVQVVDRAFAELESQDDYLRCFRRTWPGRARARARAVDRAVAAGARLPLAGVPLAIKASEGLRSVQVRRLLNAGCVPIGATSVPRGTSWQTWGCTDRGHTRNPWGPDWTPGGSSAGSAAAVAAGIVPMATGVDGAGSTRIPAAWCGVVGVKPTRGRLPSRDVSQLAIGGPIARSVADAATYLAVTLETDFGAGIDSSEPARAVFSADLGFAHAEPRTAAVAERAASSLSGAGALHLRRAAVRLTDPGEAWLGLRRHAARLSLPEGERLRGVNDAALDEVFADADLLFTPTTPMPPHGHSGPGDQMSVDLTWAFNLSGHPALTVPAGMDDTGAPTGLQMIAARGRELRLIRMAAVLERLQPWPLAPTVEGSAEVRRSARARR</sequence>
<dbReference type="InterPro" id="IPR000120">
    <property type="entry name" value="Amidase"/>
</dbReference>
<dbReference type="PANTHER" id="PTHR11895">
    <property type="entry name" value="TRANSAMIDASE"/>
    <property type="match status" value="1"/>
</dbReference>
<accession>A0ABN3G7I2</accession>
<dbReference type="RefSeq" id="WP_344130050.1">
    <property type="nucleotide sequence ID" value="NZ_BAAARA010000007.1"/>
</dbReference>
<dbReference type="SUPFAM" id="SSF75304">
    <property type="entry name" value="Amidase signature (AS) enzymes"/>
    <property type="match status" value="1"/>
</dbReference>
<dbReference type="InterPro" id="IPR023631">
    <property type="entry name" value="Amidase_dom"/>
</dbReference>
<dbReference type="EMBL" id="BAAARA010000007">
    <property type="protein sequence ID" value="GAA2345785.1"/>
    <property type="molecule type" value="Genomic_DNA"/>
</dbReference>
<evidence type="ECO:0000256" key="1">
    <source>
        <dbReference type="ARBA" id="ARBA00009199"/>
    </source>
</evidence>